<protein>
    <recommendedName>
        <fullName evidence="3">Retrotransposon protein</fullName>
    </recommendedName>
</protein>
<proteinExistence type="predicted"/>
<dbReference type="AlphaFoldDB" id="A0AAF0TCU0"/>
<sequence length="173" mass="20309">MVMQVGEQCSQAEMLHFRMTRLHFMPFRARPRLRRLMLQFALRFDAICDVLDAPILDSTLVEESVIECRSIESIHVVYVFKEVFPTSLPGMPQDRYLDFCIDLESGTRPISVPPYRMAPAQLRELKTYIQEHIDKGFICPNAYLWDAPVFFVEKKDGSLRMRIDYRQLNMVTI</sequence>
<dbReference type="Gene3D" id="3.10.10.10">
    <property type="entry name" value="HIV Type 1 Reverse Transcriptase, subunit A, domain 1"/>
    <property type="match status" value="1"/>
</dbReference>
<name>A0AAF0TCU0_SOLVR</name>
<keyword evidence="2" id="KW-1185">Reference proteome</keyword>
<dbReference type="InterPro" id="IPR043502">
    <property type="entry name" value="DNA/RNA_pol_sf"/>
</dbReference>
<evidence type="ECO:0008006" key="3">
    <source>
        <dbReference type="Google" id="ProtNLM"/>
    </source>
</evidence>
<evidence type="ECO:0000313" key="1">
    <source>
        <dbReference type="EMBL" id="WMV14136.1"/>
    </source>
</evidence>
<accession>A0AAF0TCU0</accession>
<dbReference type="SUPFAM" id="SSF56672">
    <property type="entry name" value="DNA/RNA polymerases"/>
    <property type="match status" value="1"/>
</dbReference>
<evidence type="ECO:0000313" key="2">
    <source>
        <dbReference type="Proteomes" id="UP001234989"/>
    </source>
</evidence>
<reference evidence="1" key="1">
    <citation type="submission" date="2023-08" db="EMBL/GenBank/DDBJ databases">
        <title>A de novo genome assembly of Solanum verrucosum Schlechtendal, a Mexican diploid species geographically isolated from the other diploid A-genome species in potato relatives.</title>
        <authorList>
            <person name="Hosaka K."/>
        </authorList>
    </citation>
    <scope>NUCLEOTIDE SEQUENCE</scope>
    <source>
        <tissue evidence="1">Young leaves</tissue>
    </source>
</reference>
<dbReference type="PANTHER" id="PTHR15503">
    <property type="entry name" value="LDOC1 RELATED"/>
    <property type="match status" value="1"/>
</dbReference>
<dbReference type="InterPro" id="IPR032567">
    <property type="entry name" value="RTL1-rel"/>
</dbReference>
<dbReference type="PANTHER" id="PTHR15503:SF45">
    <property type="entry name" value="RNA-DIRECTED DNA POLYMERASE HOMOLOG"/>
    <property type="match status" value="1"/>
</dbReference>
<gene>
    <name evidence="1" type="ORF">MTR67_007521</name>
</gene>
<dbReference type="Proteomes" id="UP001234989">
    <property type="component" value="Chromosome 2"/>
</dbReference>
<organism evidence="1 2">
    <name type="scientific">Solanum verrucosum</name>
    <dbReference type="NCBI Taxonomy" id="315347"/>
    <lineage>
        <taxon>Eukaryota</taxon>
        <taxon>Viridiplantae</taxon>
        <taxon>Streptophyta</taxon>
        <taxon>Embryophyta</taxon>
        <taxon>Tracheophyta</taxon>
        <taxon>Spermatophyta</taxon>
        <taxon>Magnoliopsida</taxon>
        <taxon>eudicotyledons</taxon>
        <taxon>Gunneridae</taxon>
        <taxon>Pentapetalae</taxon>
        <taxon>asterids</taxon>
        <taxon>lamiids</taxon>
        <taxon>Solanales</taxon>
        <taxon>Solanaceae</taxon>
        <taxon>Solanoideae</taxon>
        <taxon>Solaneae</taxon>
        <taxon>Solanum</taxon>
    </lineage>
</organism>
<dbReference type="EMBL" id="CP133613">
    <property type="protein sequence ID" value="WMV14136.1"/>
    <property type="molecule type" value="Genomic_DNA"/>
</dbReference>